<evidence type="ECO:0000256" key="1">
    <source>
        <dbReference type="SAM" id="SignalP"/>
    </source>
</evidence>
<organism evidence="2 3">
    <name type="scientific">Microterricola gilva</name>
    <dbReference type="NCBI Taxonomy" id="393267"/>
    <lineage>
        <taxon>Bacteria</taxon>
        <taxon>Bacillati</taxon>
        <taxon>Actinomycetota</taxon>
        <taxon>Actinomycetes</taxon>
        <taxon>Micrococcales</taxon>
        <taxon>Microbacteriaceae</taxon>
        <taxon>Microterricola</taxon>
    </lineage>
</organism>
<evidence type="ECO:0008006" key="4">
    <source>
        <dbReference type="Google" id="ProtNLM"/>
    </source>
</evidence>
<evidence type="ECO:0000313" key="2">
    <source>
        <dbReference type="EMBL" id="RZU64508.1"/>
    </source>
</evidence>
<name>A0A4Q8AJG3_9MICO</name>
<protein>
    <recommendedName>
        <fullName evidence="4">Hemagglutinin</fullName>
    </recommendedName>
</protein>
<dbReference type="EMBL" id="SHLC01000001">
    <property type="protein sequence ID" value="RZU64508.1"/>
    <property type="molecule type" value="Genomic_DNA"/>
</dbReference>
<reference evidence="2 3" key="1">
    <citation type="submission" date="2019-02" db="EMBL/GenBank/DDBJ databases">
        <title>Sequencing the genomes of 1000 actinobacteria strains.</title>
        <authorList>
            <person name="Klenk H.-P."/>
        </authorList>
    </citation>
    <scope>NUCLEOTIDE SEQUENCE [LARGE SCALE GENOMIC DNA]</scope>
    <source>
        <strain evidence="2 3">DSM 18319</strain>
    </source>
</reference>
<feature type="signal peptide" evidence="1">
    <location>
        <begin position="1"/>
        <end position="24"/>
    </location>
</feature>
<keyword evidence="1" id="KW-0732">Signal</keyword>
<comment type="caution">
    <text evidence="2">The sequence shown here is derived from an EMBL/GenBank/DDBJ whole genome shotgun (WGS) entry which is preliminary data.</text>
</comment>
<proteinExistence type="predicted"/>
<sequence length="328" mass="34801">MSRLGVVLLAAVTAVLLSATGTIAAQAGQPRPAAAASAAMASTAGGMVASSGIAAPGIAGTEAFVPRVYGEFDPGLIISDANFYDSLSMTESEIQDFLEQQKCAPKDGVDCLADFRQNTTFQPAEGGQHCSAYTGARSEPASRILAKVAAACGISPRTLLVLLQKEQSLLTRPSAYGYERAMGYACPDTADCDEKYFGFFNQVYNAAWQMRQYTEEPDRQYKIGAVPVQYHPNAACGASTVRIENQATANLYNYTPYQPNAAATDDLAGEGDECSTHGNLNFWLLYSKWFGDPQTVPFPAFFGACTNLVGGHGCGVPRWPLAALPALS</sequence>
<dbReference type="AlphaFoldDB" id="A0A4Q8AJG3"/>
<dbReference type="Proteomes" id="UP000291483">
    <property type="component" value="Unassembled WGS sequence"/>
</dbReference>
<feature type="chain" id="PRO_5039488643" description="Hemagglutinin" evidence="1">
    <location>
        <begin position="25"/>
        <end position="328"/>
    </location>
</feature>
<keyword evidence="3" id="KW-1185">Reference proteome</keyword>
<accession>A0A4Q8AJG3</accession>
<evidence type="ECO:0000313" key="3">
    <source>
        <dbReference type="Proteomes" id="UP000291483"/>
    </source>
</evidence>
<gene>
    <name evidence="2" type="ORF">EV379_0805</name>
</gene>